<accession>A0A8J2JIS7</accession>
<evidence type="ECO:0000313" key="3">
    <source>
        <dbReference type="Proteomes" id="UP000708208"/>
    </source>
</evidence>
<protein>
    <submittedName>
        <fullName evidence="2">Uncharacterized protein</fullName>
    </submittedName>
</protein>
<dbReference type="AlphaFoldDB" id="A0A8J2JIS7"/>
<keyword evidence="3" id="KW-1185">Reference proteome</keyword>
<comment type="caution">
    <text evidence="2">The sequence shown here is derived from an EMBL/GenBank/DDBJ whole genome shotgun (WGS) entry which is preliminary data.</text>
</comment>
<evidence type="ECO:0000256" key="1">
    <source>
        <dbReference type="SAM" id="MobiDB-lite"/>
    </source>
</evidence>
<feature type="compositionally biased region" description="Polar residues" evidence="1">
    <location>
        <begin position="126"/>
        <end position="135"/>
    </location>
</feature>
<reference evidence="2" key="1">
    <citation type="submission" date="2021-06" db="EMBL/GenBank/DDBJ databases">
        <authorList>
            <person name="Hodson N. C."/>
            <person name="Mongue J. A."/>
            <person name="Jaron S. K."/>
        </authorList>
    </citation>
    <scope>NUCLEOTIDE SEQUENCE</scope>
</reference>
<sequence length="135" mass="14589">MAMRLPGCGTCGRIPDHLSWANANPGLYHSIDQVAASLDLPGLQGCGTERKKASVAVRKIENKIRRGSERRSNDVRRSESWKKSPLAHPPNPASKEKARLKNKNKGGAKSQGSSSTPQTPQSSKTIIQSQAFGRS</sequence>
<dbReference type="Proteomes" id="UP000708208">
    <property type="component" value="Unassembled WGS sequence"/>
</dbReference>
<feature type="compositionally biased region" description="Low complexity" evidence="1">
    <location>
        <begin position="110"/>
        <end position="125"/>
    </location>
</feature>
<organism evidence="2 3">
    <name type="scientific">Allacma fusca</name>
    <dbReference type="NCBI Taxonomy" id="39272"/>
    <lineage>
        <taxon>Eukaryota</taxon>
        <taxon>Metazoa</taxon>
        <taxon>Ecdysozoa</taxon>
        <taxon>Arthropoda</taxon>
        <taxon>Hexapoda</taxon>
        <taxon>Collembola</taxon>
        <taxon>Symphypleona</taxon>
        <taxon>Sminthuridae</taxon>
        <taxon>Allacma</taxon>
    </lineage>
</organism>
<name>A0A8J2JIS7_9HEXA</name>
<evidence type="ECO:0000313" key="2">
    <source>
        <dbReference type="EMBL" id="CAG7720928.1"/>
    </source>
</evidence>
<proteinExistence type="predicted"/>
<feature type="region of interest" description="Disordered" evidence="1">
    <location>
        <begin position="63"/>
        <end position="135"/>
    </location>
</feature>
<dbReference type="EMBL" id="CAJVCH010075301">
    <property type="protein sequence ID" value="CAG7720928.1"/>
    <property type="molecule type" value="Genomic_DNA"/>
</dbReference>
<gene>
    <name evidence="2" type="ORF">AFUS01_LOCUS10180</name>
</gene>
<feature type="compositionally biased region" description="Basic and acidic residues" evidence="1">
    <location>
        <begin position="63"/>
        <end position="82"/>
    </location>
</feature>